<dbReference type="CDD" id="cd18186">
    <property type="entry name" value="BTB_POZ_ZBTB_KLHL-like"/>
    <property type="match status" value="1"/>
</dbReference>
<dbReference type="PROSITE" id="PS50097">
    <property type="entry name" value="BTB"/>
    <property type="match status" value="1"/>
</dbReference>
<dbReference type="InterPro" id="IPR011705">
    <property type="entry name" value="BACK"/>
</dbReference>
<dbReference type="InterPro" id="IPR000210">
    <property type="entry name" value="BTB/POZ_dom"/>
</dbReference>
<dbReference type="PANTHER" id="PTHR46306:SF1">
    <property type="entry name" value="BTB_POZ DOMAIN-CONTAINING PROTEIN 9"/>
    <property type="match status" value="1"/>
</dbReference>
<name>A0A397UK16_9GLOM</name>
<gene>
    <name evidence="2" type="ORF">C2G38_2250643</name>
</gene>
<dbReference type="Proteomes" id="UP000266673">
    <property type="component" value="Unassembled WGS sequence"/>
</dbReference>
<comment type="caution">
    <text evidence="2">The sequence shown here is derived from an EMBL/GenBank/DDBJ whole genome shotgun (WGS) entry which is preliminary data.</text>
</comment>
<organism evidence="2 3">
    <name type="scientific">Gigaspora rosea</name>
    <dbReference type="NCBI Taxonomy" id="44941"/>
    <lineage>
        <taxon>Eukaryota</taxon>
        <taxon>Fungi</taxon>
        <taxon>Fungi incertae sedis</taxon>
        <taxon>Mucoromycota</taxon>
        <taxon>Glomeromycotina</taxon>
        <taxon>Glomeromycetes</taxon>
        <taxon>Diversisporales</taxon>
        <taxon>Gigasporaceae</taxon>
        <taxon>Gigaspora</taxon>
    </lineage>
</organism>
<dbReference type="AlphaFoldDB" id="A0A397UK16"/>
<dbReference type="PANTHER" id="PTHR46306">
    <property type="entry name" value="BTB/POZ DOMAIN-CONTAINING PROTEIN 9"/>
    <property type="match status" value="1"/>
</dbReference>
<reference evidence="2 3" key="1">
    <citation type="submission" date="2018-06" db="EMBL/GenBank/DDBJ databases">
        <title>Comparative genomics reveals the genomic features of Rhizophagus irregularis, R. cerebriforme, R. diaphanum and Gigaspora rosea, and their symbiotic lifestyle signature.</title>
        <authorList>
            <person name="Morin E."/>
            <person name="San Clemente H."/>
            <person name="Chen E.C.H."/>
            <person name="De La Providencia I."/>
            <person name="Hainaut M."/>
            <person name="Kuo A."/>
            <person name="Kohler A."/>
            <person name="Murat C."/>
            <person name="Tang N."/>
            <person name="Roy S."/>
            <person name="Loubradou J."/>
            <person name="Henrissat B."/>
            <person name="Grigoriev I.V."/>
            <person name="Corradi N."/>
            <person name="Roux C."/>
            <person name="Martin F.M."/>
        </authorList>
    </citation>
    <scope>NUCLEOTIDE SEQUENCE [LARGE SCALE GENOMIC DNA]</scope>
    <source>
        <strain evidence="2 3">DAOM 194757</strain>
    </source>
</reference>
<dbReference type="EMBL" id="QKWP01001228">
    <property type="protein sequence ID" value="RIB10605.1"/>
    <property type="molecule type" value="Genomic_DNA"/>
</dbReference>
<dbReference type="InterPro" id="IPR052407">
    <property type="entry name" value="BTB_POZ_domain_cont_9"/>
</dbReference>
<dbReference type="Gene3D" id="1.25.40.420">
    <property type="match status" value="1"/>
</dbReference>
<keyword evidence="3" id="KW-1185">Reference proteome</keyword>
<proteinExistence type="predicted"/>
<evidence type="ECO:0000259" key="1">
    <source>
        <dbReference type="PROSITE" id="PS50097"/>
    </source>
</evidence>
<evidence type="ECO:0000313" key="3">
    <source>
        <dbReference type="Proteomes" id="UP000266673"/>
    </source>
</evidence>
<dbReference type="Gene3D" id="3.30.710.10">
    <property type="entry name" value="Potassium Channel Kv1.1, Chain A"/>
    <property type="match status" value="1"/>
</dbReference>
<dbReference type="SMART" id="SM00225">
    <property type="entry name" value="BTB"/>
    <property type="match status" value="1"/>
</dbReference>
<dbReference type="Pfam" id="PF07707">
    <property type="entry name" value="BACK"/>
    <property type="match status" value="1"/>
</dbReference>
<dbReference type="GO" id="GO:0005737">
    <property type="term" value="C:cytoplasm"/>
    <property type="evidence" value="ECO:0007669"/>
    <property type="project" value="TreeGrafter"/>
</dbReference>
<protein>
    <submittedName>
        <fullName evidence="2">BTB/POZ protein</fullName>
    </submittedName>
</protein>
<dbReference type="OrthoDB" id="45365at2759"/>
<sequence length="258" mass="30374">MSEIEAKLLERFSNDFAQLLETEYEYNVIIKIREQIFKLHSLVLYQRSSFFRQELSTTTKKNNIIEITLTNISVDAFKILIKYIYTGKIPLENIEPSTIFDLLVPSNKFCLPELVEYIQSYLIDNKASWLRLKFTQVFSTSFQDNNFKALQTFCTDILAKHPNLIFDSDDFTSIHENALITLLKRDDLQIEESEIWNKVIQWGKVQTLDLPFDLKQWTDKNFLDLKNTLGKCTPLIRYFQMSGEDIVAKVKLIDKFLR</sequence>
<dbReference type="Pfam" id="PF00651">
    <property type="entry name" value="BTB"/>
    <property type="match status" value="1"/>
</dbReference>
<dbReference type="InterPro" id="IPR011333">
    <property type="entry name" value="SKP1/BTB/POZ_sf"/>
</dbReference>
<evidence type="ECO:0000313" key="2">
    <source>
        <dbReference type="EMBL" id="RIB10605.1"/>
    </source>
</evidence>
<dbReference type="SUPFAM" id="SSF54695">
    <property type="entry name" value="POZ domain"/>
    <property type="match status" value="1"/>
</dbReference>
<feature type="domain" description="BTB" evidence="1">
    <location>
        <begin position="26"/>
        <end position="93"/>
    </location>
</feature>
<accession>A0A397UK16</accession>